<name>A0A7J7JCE4_BUGNE</name>
<dbReference type="SUPFAM" id="SSF52540">
    <property type="entry name" value="P-loop containing nucleoside triphosphate hydrolases"/>
    <property type="match status" value="1"/>
</dbReference>
<dbReference type="InterPro" id="IPR027417">
    <property type="entry name" value="P-loop_NTPase"/>
</dbReference>
<reference evidence="1 3" key="1">
    <citation type="submission" date="2019-09" db="EMBL/GenBank/DDBJ databases">
        <authorList>
            <person name="Raiko M."/>
            <person name="Komissarov A."/>
            <person name="Rhodes A."/>
            <person name="Kliver S."/>
            <person name="Lim-Fong G."/>
            <person name="Kwan J."/>
            <person name="O'Brien S.J."/>
            <person name="Lopez J.V."/>
        </authorList>
    </citation>
    <scope>NUCLEOTIDE SEQUENCE [LARGE SCALE GENOMIC DNA]</scope>
    <source>
        <strain evidence="1">Kwan_BN1</strain>
    </source>
</reference>
<dbReference type="EMBL" id="VXIV02002668">
    <property type="protein sequence ID" value="KAF6023745.1"/>
    <property type="molecule type" value="Genomic_DNA"/>
</dbReference>
<dbReference type="Gene3D" id="3.40.50.300">
    <property type="entry name" value="P-loop containing nucleotide triphosphate hydrolases"/>
    <property type="match status" value="1"/>
</dbReference>
<evidence type="ECO:0000313" key="1">
    <source>
        <dbReference type="EMBL" id="KAF6023745.1"/>
    </source>
</evidence>
<protein>
    <submittedName>
        <fullName evidence="1">NMRK2</fullName>
    </submittedName>
</protein>
<proteinExistence type="predicted"/>
<keyword evidence="3" id="KW-1185">Reference proteome</keyword>
<reference evidence="1 3" key="2">
    <citation type="submission" date="2020-06" db="EMBL/GenBank/DDBJ databases">
        <title>Draft genome of Bugula neritina, a colonial animal packing powerful symbionts and potential medicines.</title>
        <authorList>
            <person name="Rayko M."/>
        </authorList>
    </citation>
    <scope>NUCLEOTIDE SEQUENCE [LARGE SCALE GENOMIC DNA]</scope>
    <source>
        <strain evidence="1">Kwan_BN1</strain>
    </source>
</reference>
<dbReference type="OrthoDB" id="10041966at2759"/>
<dbReference type="EMBL" id="VXIV02000377">
    <property type="protein sequence ID" value="KAF6038671.1"/>
    <property type="molecule type" value="Genomic_DNA"/>
</dbReference>
<gene>
    <name evidence="2" type="ORF">EB796_003000</name>
    <name evidence="1" type="ORF">EB796_017946</name>
</gene>
<evidence type="ECO:0000313" key="2">
    <source>
        <dbReference type="EMBL" id="KAF6038671.1"/>
    </source>
</evidence>
<dbReference type="PANTHER" id="PTHR10285">
    <property type="entry name" value="URIDINE KINASE"/>
    <property type="match status" value="1"/>
</dbReference>
<dbReference type="Pfam" id="PF13238">
    <property type="entry name" value="AAA_18"/>
    <property type="match status" value="1"/>
</dbReference>
<sequence>MASELAPLVLGLGGVTCGGKTTVANYLKGQLPKDSLAVIHQDDYYWPEDSSHWNNDGTDNWDELAAFDMDKLIKDVKEKISQKFHYIIIEGIMLYEDTRLEELIDRKYFFILPYEECKNRRVLRAYEPPEPYPEYFDVMYWPVYQQQLELFTHRADIKLVDSTNIIEAIQDAILADIQ</sequence>
<dbReference type="Proteomes" id="UP000593567">
    <property type="component" value="Unassembled WGS sequence"/>
</dbReference>
<evidence type="ECO:0000313" key="3">
    <source>
        <dbReference type="Proteomes" id="UP000593567"/>
    </source>
</evidence>
<comment type="caution">
    <text evidence="1">The sequence shown here is derived from an EMBL/GenBank/DDBJ whole genome shotgun (WGS) entry which is preliminary data.</text>
</comment>
<organism evidence="1 3">
    <name type="scientific">Bugula neritina</name>
    <name type="common">Brown bryozoan</name>
    <name type="synonym">Sertularia neritina</name>
    <dbReference type="NCBI Taxonomy" id="10212"/>
    <lineage>
        <taxon>Eukaryota</taxon>
        <taxon>Metazoa</taxon>
        <taxon>Spiralia</taxon>
        <taxon>Lophotrochozoa</taxon>
        <taxon>Bryozoa</taxon>
        <taxon>Gymnolaemata</taxon>
        <taxon>Cheilostomatida</taxon>
        <taxon>Flustrina</taxon>
        <taxon>Buguloidea</taxon>
        <taxon>Bugulidae</taxon>
        <taxon>Bugula</taxon>
    </lineage>
</organism>
<dbReference type="AlphaFoldDB" id="A0A7J7JCE4"/>
<accession>A0A7J7JCE4</accession>